<name>A0A7S4NGC1_9STRA</name>
<feature type="domain" description="PPIase cyclophilin-type" evidence="2">
    <location>
        <begin position="37"/>
        <end position="191"/>
    </location>
</feature>
<dbReference type="InterPro" id="IPR029000">
    <property type="entry name" value="Cyclophilin-like_dom_sf"/>
</dbReference>
<dbReference type="Gene3D" id="2.40.100.10">
    <property type="entry name" value="Cyclophilin-like"/>
    <property type="match status" value="1"/>
</dbReference>
<proteinExistence type="predicted"/>
<dbReference type="PANTHER" id="PTHR11071">
    <property type="entry name" value="PEPTIDYL-PROLYL CIS-TRANS ISOMERASE"/>
    <property type="match status" value="1"/>
</dbReference>
<dbReference type="Pfam" id="PF00160">
    <property type="entry name" value="Pro_isomerase"/>
    <property type="match status" value="1"/>
</dbReference>
<dbReference type="GO" id="GO:0016018">
    <property type="term" value="F:cyclosporin A binding"/>
    <property type="evidence" value="ECO:0007669"/>
    <property type="project" value="TreeGrafter"/>
</dbReference>
<dbReference type="EMBL" id="HBKQ01059449">
    <property type="protein sequence ID" value="CAE2286312.1"/>
    <property type="molecule type" value="Transcribed_RNA"/>
</dbReference>
<dbReference type="GO" id="GO:0006457">
    <property type="term" value="P:protein folding"/>
    <property type="evidence" value="ECO:0007669"/>
    <property type="project" value="TreeGrafter"/>
</dbReference>
<dbReference type="PANTHER" id="PTHR11071:SF561">
    <property type="entry name" value="PEPTIDYL-PROLYL CIS-TRANS ISOMERASE D-RELATED"/>
    <property type="match status" value="1"/>
</dbReference>
<dbReference type="InterPro" id="IPR002130">
    <property type="entry name" value="Cyclophilin-type_PPIase_dom"/>
</dbReference>
<reference evidence="3" key="1">
    <citation type="submission" date="2021-01" db="EMBL/GenBank/DDBJ databases">
        <authorList>
            <person name="Corre E."/>
            <person name="Pelletier E."/>
            <person name="Niang G."/>
            <person name="Scheremetjew M."/>
            <person name="Finn R."/>
            <person name="Kale V."/>
            <person name="Holt S."/>
            <person name="Cochrane G."/>
            <person name="Meng A."/>
            <person name="Brown T."/>
            <person name="Cohen L."/>
        </authorList>
    </citation>
    <scope>NUCLEOTIDE SEQUENCE</scope>
    <source>
        <strain evidence="3">Isolate 1302-5</strain>
    </source>
</reference>
<evidence type="ECO:0000313" key="3">
    <source>
        <dbReference type="EMBL" id="CAE2286312.1"/>
    </source>
</evidence>
<dbReference type="PRINTS" id="PR00153">
    <property type="entry name" value="CSAPPISMRASE"/>
</dbReference>
<dbReference type="PROSITE" id="PS50072">
    <property type="entry name" value="CSA_PPIASE_2"/>
    <property type="match status" value="1"/>
</dbReference>
<dbReference type="SUPFAM" id="SSF50891">
    <property type="entry name" value="Cyclophilin-like"/>
    <property type="match status" value="1"/>
</dbReference>
<protein>
    <recommendedName>
        <fullName evidence="2">PPIase cyclophilin-type domain-containing protein</fullName>
    </recommendedName>
</protein>
<dbReference type="AlphaFoldDB" id="A0A7S4NGC1"/>
<dbReference type="GO" id="GO:0005737">
    <property type="term" value="C:cytoplasm"/>
    <property type="evidence" value="ECO:0007669"/>
    <property type="project" value="TreeGrafter"/>
</dbReference>
<organism evidence="3">
    <name type="scientific">Odontella aurita</name>
    <dbReference type="NCBI Taxonomy" id="265563"/>
    <lineage>
        <taxon>Eukaryota</taxon>
        <taxon>Sar</taxon>
        <taxon>Stramenopiles</taxon>
        <taxon>Ochrophyta</taxon>
        <taxon>Bacillariophyta</taxon>
        <taxon>Mediophyceae</taxon>
        <taxon>Biddulphiophycidae</taxon>
        <taxon>Eupodiscales</taxon>
        <taxon>Odontellaceae</taxon>
        <taxon>Odontella</taxon>
    </lineage>
</organism>
<sequence>MSGASGTNSVVVSKSGLLHVGTASSFAYSGTSRLLRARTFATLCVNGGNSLNSEGGKKAKPAPVGESGKPLTYRGSKVHRVEPGFIFQGGDFVFGNGTGGESCYNGKKFKDERTGLALKHDRRGILSMGNSGKHSNTSQWFITFAKAPQCDGKHVIFGEVISGFEVLDAIEKVGTSGGEPSVPVTITDCGVYMPLRTPGAGYWYDQPDAETFNGISSTFVVRPRIAIVAPAAAMEKFQKAMGTFVAPVLIPLEKDSNKSDIIKRVNNLMDRFSVDLVVLAPACTELMNKVKVPASWDERKKSDMLEVAEVIVTAKPIEALSVVWRKSWIGKEPPWQLDGNTIH</sequence>
<gene>
    <name evidence="3" type="ORF">OAUR00152_LOCUS40575</name>
</gene>
<evidence type="ECO:0000259" key="2">
    <source>
        <dbReference type="PROSITE" id="PS50072"/>
    </source>
</evidence>
<evidence type="ECO:0000256" key="1">
    <source>
        <dbReference type="SAM" id="MobiDB-lite"/>
    </source>
</evidence>
<accession>A0A7S4NGC1</accession>
<dbReference type="GO" id="GO:0003755">
    <property type="term" value="F:peptidyl-prolyl cis-trans isomerase activity"/>
    <property type="evidence" value="ECO:0007669"/>
    <property type="project" value="InterPro"/>
</dbReference>
<feature type="region of interest" description="Disordered" evidence="1">
    <location>
        <begin position="52"/>
        <end position="71"/>
    </location>
</feature>